<comment type="subcellular location">
    <subcellularLocation>
        <location evidence="1">Nucleus</location>
    </subcellularLocation>
</comment>
<feature type="domain" description="C2H2-type" evidence="9">
    <location>
        <begin position="72"/>
        <end position="100"/>
    </location>
</feature>
<name>A0A9P8VMQ3_9HYPO</name>
<dbReference type="PROSITE" id="PS50157">
    <property type="entry name" value="ZINC_FINGER_C2H2_2"/>
    <property type="match status" value="2"/>
</dbReference>
<keyword evidence="11" id="KW-1185">Reference proteome</keyword>
<dbReference type="GO" id="GO:0000785">
    <property type="term" value="C:chromatin"/>
    <property type="evidence" value="ECO:0007669"/>
    <property type="project" value="TreeGrafter"/>
</dbReference>
<feature type="domain" description="C2H2-type" evidence="9">
    <location>
        <begin position="44"/>
        <end position="71"/>
    </location>
</feature>
<dbReference type="GO" id="GO:0000978">
    <property type="term" value="F:RNA polymerase II cis-regulatory region sequence-specific DNA binding"/>
    <property type="evidence" value="ECO:0007669"/>
    <property type="project" value="InterPro"/>
</dbReference>
<dbReference type="InterPro" id="IPR051059">
    <property type="entry name" value="VerF-like"/>
</dbReference>
<dbReference type="PANTHER" id="PTHR40626">
    <property type="entry name" value="MIP31509P"/>
    <property type="match status" value="1"/>
</dbReference>
<evidence type="ECO:0000313" key="10">
    <source>
        <dbReference type="EMBL" id="KAH6867563.1"/>
    </source>
</evidence>
<evidence type="ECO:0000256" key="4">
    <source>
        <dbReference type="ARBA" id="ARBA00022771"/>
    </source>
</evidence>
<dbReference type="InterPro" id="IPR013087">
    <property type="entry name" value="Znf_C2H2_type"/>
</dbReference>
<evidence type="ECO:0000256" key="7">
    <source>
        <dbReference type="PROSITE-ProRule" id="PRU00042"/>
    </source>
</evidence>
<feature type="region of interest" description="Disordered" evidence="8">
    <location>
        <begin position="25"/>
        <end position="47"/>
    </location>
</feature>
<dbReference type="PANTHER" id="PTHR40626:SF13">
    <property type="entry name" value="RESPIRATION FACTOR 2-RELATED"/>
    <property type="match status" value="1"/>
</dbReference>
<dbReference type="GO" id="GO:0008270">
    <property type="term" value="F:zinc ion binding"/>
    <property type="evidence" value="ECO:0007669"/>
    <property type="project" value="UniProtKB-KW"/>
</dbReference>
<dbReference type="SMART" id="SM00355">
    <property type="entry name" value="ZnF_C2H2"/>
    <property type="match status" value="2"/>
</dbReference>
<feature type="region of interest" description="Disordered" evidence="8">
    <location>
        <begin position="97"/>
        <end position="143"/>
    </location>
</feature>
<keyword evidence="2" id="KW-0479">Metal-binding</keyword>
<comment type="caution">
    <text evidence="10">The sequence shown here is derived from an EMBL/GenBank/DDBJ whole genome shotgun (WGS) entry which is preliminary data.</text>
</comment>
<accession>A0A9P8VMQ3</accession>
<protein>
    <recommendedName>
        <fullName evidence="9">C2H2-type domain-containing protein</fullName>
    </recommendedName>
</protein>
<dbReference type="GO" id="GO:0005634">
    <property type="term" value="C:nucleus"/>
    <property type="evidence" value="ECO:0007669"/>
    <property type="project" value="UniProtKB-SubCell"/>
</dbReference>
<evidence type="ECO:0000256" key="2">
    <source>
        <dbReference type="ARBA" id="ARBA00022723"/>
    </source>
</evidence>
<dbReference type="Gene3D" id="3.30.160.60">
    <property type="entry name" value="Classic Zinc Finger"/>
    <property type="match status" value="2"/>
</dbReference>
<keyword evidence="5" id="KW-0862">Zinc</keyword>
<dbReference type="FunFam" id="3.30.160.60:FF:000446">
    <property type="entry name" value="Zinc finger protein"/>
    <property type="match status" value="1"/>
</dbReference>
<dbReference type="EMBL" id="JAGPYM010000098">
    <property type="protein sequence ID" value="KAH6867563.1"/>
    <property type="molecule type" value="Genomic_DNA"/>
</dbReference>
<evidence type="ECO:0000256" key="6">
    <source>
        <dbReference type="ARBA" id="ARBA00023242"/>
    </source>
</evidence>
<evidence type="ECO:0000313" key="11">
    <source>
        <dbReference type="Proteomes" id="UP000777438"/>
    </source>
</evidence>
<dbReference type="SUPFAM" id="SSF57667">
    <property type="entry name" value="beta-beta-alpha zinc fingers"/>
    <property type="match status" value="1"/>
</dbReference>
<evidence type="ECO:0000256" key="8">
    <source>
        <dbReference type="SAM" id="MobiDB-lite"/>
    </source>
</evidence>
<sequence length="396" mass="42500">MSNLPSSNTTIGSALSTADDPAFIANIKGPANSPPPKTGNPRPHVCGTCQRSFTRLDHLKRHKRRHTKEKPFECPECARCFARRDLLLRHQRKLHQISTPSSHPCNPRDSASGVFPGQSRARKNRVVGPKPAASNAPVTSMGPRANVITHVDGSTMQLVASANASVTQGAPSTYTHTHIQRPSLVDFPIYNSDHVLGGMSAAMRQRGVQHGQLKLQTSTLYGPDFSSGPRTVPPLTASNPECDFDSLLFGSGSAINPNALHYNDLPQAMALEQASPFAPPWNEMLVNQTLDNNFIWLTGFEHQMSINTSEIVVDGSSPSSIITTTQSGISDVMLNGLNQPIPAGMGSPQMLNSFAIDLNSSIFPGLLNAAPSPPQLASQKINGSYFSTSPPRLSSL</sequence>
<dbReference type="PROSITE" id="PS00028">
    <property type="entry name" value="ZINC_FINGER_C2H2_1"/>
    <property type="match status" value="2"/>
</dbReference>
<dbReference type="GO" id="GO:0000981">
    <property type="term" value="F:DNA-binding transcription factor activity, RNA polymerase II-specific"/>
    <property type="evidence" value="ECO:0007669"/>
    <property type="project" value="InterPro"/>
</dbReference>
<evidence type="ECO:0000256" key="1">
    <source>
        <dbReference type="ARBA" id="ARBA00004123"/>
    </source>
</evidence>
<gene>
    <name evidence="10" type="ORF">B0T10DRAFT_611816</name>
</gene>
<proteinExistence type="predicted"/>
<evidence type="ECO:0000256" key="3">
    <source>
        <dbReference type="ARBA" id="ARBA00022737"/>
    </source>
</evidence>
<dbReference type="AlphaFoldDB" id="A0A9P8VMQ3"/>
<reference evidence="10 11" key="1">
    <citation type="journal article" date="2021" name="Nat. Commun.">
        <title>Genetic determinants of endophytism in the Arabidopsis root mycobiome.</title>
        <authorList>
            <person name="Mesny F."/>
            <person name="Miyauchi S."/>
            <person name="Thiergart T."/>
            <person name="Pickel B."/>
            <person name="Atanasova L."/>
            <person name="Karlsson M."/>
            <person name="Huettel B."/>
            <person name="Barry K.W."/>
            <person name="Haridas S."/>
            <person name="Chen C."/>
            <person name="Bauer D."/>
            <person name="Andreopoulos W."/>
            <person name="Pangilinan J."/>
            <person name="LaButti K."/>
            <person name="Riley R."/>
            <person name="Lipzen A."/>
            <person name="Clum A."/>
            <person name="Drula E."/>
            <person name="Henrissat B."/>
            <person name="Kohler A."/>
            <person name="Grigoriev I.V."/>
            <person name="Martin F.M."/>
            <person name="Hacquard S."/>
        </authorList>
    </citation>
    <scope>NUCLEOTIDE SEQUENCE [LARGE SCALE GENOMIC DNA]</scope>
    <source>
        <strain evidence="10 11">MPI-CAGE-CH-0241</strain>
    </source>
</reference>
<keyword evidence="4 7" id="KW-0863">Zinc-finger</keyword>
<keyword evidence="3" id="KW-0677">Repeat</keyword>
<dbReference type="FunFam" id="3.30.160.60:FF:000710">
    <property type="entry name" value="Zinc finger protein 768"/>
    <property type="match status" value="1"/>
</dbReference>
<dbReference type="OrthoDB" id="6077919at2759"/>
<keyword evidence="6" id="KW-0539">Nucleus</keyword>
<dbReference type="Proteomes" id="UP000777438">
    <property type="component" value="Unassembled WGS sequence"/>
</dbReference>
<evidence type="ECO:0000259" key="9">
    <source>
        <dbReference type="PROSITE" id="PS50157"/>
    </source>
</evidence>
<organism evidence="10 11">
    <name type="scientific">Thelonectria olida</name>
    <dbReference type="NCBI Taxonomy" id="1576542"/>
    <lineage>
        <taxon>Eukaryota</taxon>
        <taxon>Fungi</taxon>
        <taxon>Dikarya</taxon>
        <taxon>Ascomycota</taxon>
        <taxon>Pezizomycotina</taxon>
        <taxon>Sordariomycetes</taxon>
        <taxon>Hypocreomycetidae</taxon>
        <taxon>Hypocreales</taxon>
        <taxon>Nectriaceae</taxon>
        <taxon>Thelonectria</taxon>
    </lineage>
</organism>
<dbReference type="InterPro" id="IPR036236">
    <property type="entry name" value="Znf_C2H2_sf"/>
</dbReference>
<evidence type="ECO:0000256" key="5">
    <source>
        <dbReference type="ARBA" id="ARBA00022833"/>
    </source>
</evidence>
<dbReference type="Pfam" id="PF00096">
    <property type="entry name" value="zf-C2H2"/>
    <property type="match status" value="2"/>
</dbReference>